<organism evidence="1 2">
    <name type="scientific">Avena sativa</name>
    <name type="common">Oat</name>
    <dbReference type="NCBI Taxonomy" id="4498"/>
    <lineage>
        <taxon>Eukaryota</taxon>
        <taxon>Viridiplantae</taxon>
        <taxon>Streptophyta</taxon>
        <taxon>Embryophyta</taxon>
        <taxon>Tracheophyta</taxon>
        <taxon>Spermatophyta</taxon>
        <taxon>Magnoliopsida</taxon>
        <taxon>Liliopsida</taxon>
        <taxon>Poales</taxon>
        <taxon>Poaceae</taxon>
        <taxon>BOP clade</taxon>
        <taxon>Pooideae</taxon>
        <taxon>Poodae</taxon>
        <taxon>Poeae</taxon>
        <taxon>Poeae Chloroplast Group 1 (Aveneae type)</taxon>
        <taxon>Aveninae</taxon>
        <taxon>Avena</taxon>
    </lineage>
</organism>
<protein>
    <submittedName>
        <fullName evidence="1">Uncharacterized protein</fullName>
    </submittedName>
</protein>
<reference evidence="1" key="1">
    <citation type="submission" date="2021-05" db="EMBL/GenBank/DDBJ databases">
        <authorList>
            <person name="Scholz U."/>
            <person name="Mascher M."/>
            <person name="Fiebig A."/>
        </authorList>
    </citation>
    <scope>NUCLEOTIDE SEQUENCE [LARGE SCALE GENOMIC DNA]</scope>
</reference>
<name>A0ACD5T8T3_AVESA</name>
<keyword evidence="2" id="KW-1185">Reference proteome</keyword>
<reference evidence="1" key="2">
    <citation type="submission" date="2025-09" db="UniProtKB">
        <authorList>
            <consortium name="EnsemblPlants"/>
        </authorList>
    </citation>
    <scope>IDENTIFICATION</scope>
</reference>
<proteinExistence type="predicted"/>
<sequence>MEYYQAWRVNASMTWRGIQRSCINRCRHVQVYLRISWSRLGKRKIGGSIELAASPTMALTAAAALRGSMGAEQDQVVVKLARRGDNGGAEKSREHMFDKVVTPSDVGKLNRLVVPKHFAERHFLPRLLGGGAKARLAGAVLWFEDGRGGAGKAWAFRFSYWSSSQSYVMTKGWSAFVRDRCLAAGDIVSFFRAGARLFIDCRRRGAGGLASAPDMPVLPAPSQGPMSFSEVVGPPRGRCVRLFGVDLELAGAEPVVPLDMQLALLR</sequence>
<accession>A0ACD5T8T3</accession>
<dbReference type="Proteomes" id="UP001732700">
    <property type="component" value="Chromosome 1A"/>
</dbReference>
<dbReference type="EnsemblPlants" id="AVESA.00010b.r2.1AG0011600.1">
    <property type="protein sequence ID" value="AVESA.00010b.r2.1AG0011600.1.CDS.1"/>
    <property type="gene ID" value="AVESA.00010b.r2.1AG0011600"/>
</dbReference>
<evidence type="ECO:0000313" key="1">
    <source>
        <dbReference type="EnsemblPlants" id="AVESA.00010b.r2.1AG0011600.1.CDS.1"/>
    </source>
</evidence>
<evidence type="ECO:0000313" key="2">
    <source>
        <dbReference type="Proteomes" id="UP001732700"/>
    </source>
</evidence>